<dbReference type="SUPFAM" id="SSF47874">
    <property type="entry name" value="Annexin"/>
    <property type="match status" value="1"/>
</dbReference>
<evidence type="ECO:0000256" key="9">
    <source>
        <dbReference type="ARBA" id="ARBA00022837"/>
    </source>
</evidence>
<accession>A0AA85KNJ1</accession>
<dbReference type="GO" id="GO:0005509">
    <property type="term" value="F:calcium ion binding"/>
    <property type="evidence" value="ECO:0007669"/>
    <property type="project" value="InterPro"/>
</dbReference>
<evidence type="ECO:0000256" key="4">
    <source>
        <dbReference type="ARBA" id="ARBA00011738"/>
    </source>
</evidence>
<keyword evidence="5" id="KW-0964">Secreted</keyword>
<dbReference type="Proteomes" id="UP000050795">
    <property type="component" value="Unassembled WGS sequence"/>
</dbReference>
<evidence type="ECO:0000256" key="6">
    <source>
        <dbReference type="ARBA" id="ARBA00022553"/>
    </source>
</evidence>
<dbReference type="AlphaFoldDB" id="A0AA85KNJ1"/>
<keyword evidence="8 15" id="KW-0677">Repeat</keyword>
<dbReference type="Pfam" id="PF13287">
    <property type="entry name" value="Fn3_assoc"/>
    <property type="match status" value="1"/>
</dbReference>
<dbReference type="GO" id="GO:0005886">
    <property type="term" value="C:plasma membrane"/>
    <property type="evidence" value="ECO:0007669"/>
    <property type="project" value="TreeGrafter"/>
</dbReference>
<evidence type="ECO:0000256" key="16">
    <source>
        <dbReference type="SAM" id="MobiDB-lite"/>
    </source>
</evidence>
<dbReference type="SMART" id="SM00335">
    <property type="entry name" value="ANX"/>
    <property type="match status" value="4"/>
</dbReference>
<dbReference type="GO" id="GO:0005737">
    <property type="term" value="C:cytoplasm"/>
    <property type="evidence" value="ECO:0007669"/>
    <property type="project" value="TreeGrafter"/>
</dbReference>
<keyword evidence="17" id="KW-1185">Reference proteome</keyword>
<dbReference type="FunFam" id="1.10.220.10:FF:000002">
    <property type="entry name" value="Annexin"/>
    <property type="match status" value="1"/>
</dbReference>
<dbReference type="GO" id="GO:0043657">
    <property type="term" value="C:host cell"/>
    <property type="evidence" value="ECO:0007669"/>
    <property type="project" value="UniProtKB-SubCell"/>
</dbReference>
<dbReference type="GO" id="GO:0005576">
    <property type="term" value="C:extracellular region"/>
    <property type="evidence" value="ECO:0007669"/>
    <property type="project" value="UniProtKB-SubCell"/>
</dbReference>
<evidence type="ECO:0000256" key="13">
    <source>
        <dbReference type="ARBA" id="ARBA00059330"/>
    </source>
</evidence>
<keyword evidence="10 15" id="KW-0041">Annexin</keyword>
<reference evidence="17" key="1">
    <citation type="submission" date="2022-06" db="EMBL/GenBank/DDBJ databases">
        <authorList>
            <person name="Berger JAMES D."/>
            <person name="Berger JAMES D."/>
        </authorList>
    </citation>
    <scope>NUCLEOTIDE SEQUENCE [LARGE SCALE GENOMIC DNA]</scope>
</reference>
<evidence type="ECO:0000313" key="17">
    <source>
        <dbReference type="Proteomes" id="UP000050795"/>
    </source>
</evidence>
<reference evidence="18" key="2">
    <citation type="submission" date="2023-11" db="UniProtKB">
        <authorList>
            <consortium name="WormBaseParasite"/>
        </authorList>
    </citation>
    <scope>IDENTIFICATION</scope>
</reference>
<dbReference type="InterPro" id="IPR026876">
    <property type="entry name" value="Fn3_assoc_repeat"/>
</dbReference>
<evidence type="ECO:0000256" key="14">
    <source>
        <dbReference type="ARBA" id="ARBA00060393"/>
    </source>
</evidence>
<keyword evidence="7" id="KW-0479">Metal-binding</keyword>
<evidence type="ECO:0000313" key="18">
    <source>
        <dbReference type="WBParaSite" id="TREG1_95040.1"/>
    </source>
</evidence>
<dbReference type="InterPro" id="IPR037104">
    <property type="entry name" value="Annexin_sf"/>
</dbReference>
<keyword evidence="11 15" id="KW-0111">Calcium/phospholipid-binding</keyword>
<dbReference type="PROSITE" id="PS51897">
    <property type="entry name" value="ANNEXIN_2"/>
    <property type="match status" value="4"/>
</dbReference>
<comment type="domain">
    <text evidence="15">A pair of annexin repeats may form one binding site for calcium and phospholipid.</text>
</comment>
<dbReference type="GO" id="GO:0005544">
    <property type="term" value="F:calcium-dependent phospholipid binding"/>
    <property type="evidence" value="ECO:0007669"/>
    <property type="project" value="UniProtKB-KW"/>
</dbReference>
<comment type="subunit">
    <text evidence="4">Homodimer.</text>
</comment>
<dbReference type="GO" id="GO:0005634">
    <property type="term" value="C:nucleus"/>
    <property type="evidence" value="ECO:0007669"/>
    <property type="project" value="TreeGrafter"/>
</dbReference>
<keyword evidence="6" id="KW-0597">Phosphoprotein</keyword>
<dbReference type="PANTHER" id="PTHR10502">
    <property type="entry name" value="ANNEXIN"/>
    <property type="match status" value="1"/>
</dbReference>
<dbReference type="Gene3D" id="1.10.220.10">
    <property type="entry name" value="Annexin"/>
    <property type="match status" value="4"/>
</dbReference>
<dbReference type="FunFam" id="1.10.220.10:FF:000001">
    <property type="entry name" value="Annexin"/>
    <property type="match status" value="1"/>
</dbReference>
<evidence type="ECO:0000256" key="2">
    <source>
        <dbReference type="ARBA" id="ARBA00004550"/>
    </source>
</evidence>
<comment type="similarity">
    <text evidence="3 15">Belongs to the annexin family.</text>
</comment>
<protein>
    <recommendedName>
        <fullName evidence="15">Annexin</fullName>
    </recommendedName>
</protein>
<comment type="function">
    <text evidence="12">Calcium/phospholipid-binding protein which promotes membrane fusion and is involved in exocytosis.</text>
</comment>
<proteinExistence type="inferred from homology"/>
<comment type="subcellular location">
    <subcellularLocation>
        <location evidence="1">Host cell</location>
    </subcellularLocation>
    <subcellularLocation>
        <location evidence="2">Secreted</location>
        <location evidence="2">Extracellular exosome</location>
    </subcellularLocation>
    <subcellularLocation>
        <location evidence="14">Tegument</location>
    </subcellularLocation>
</comment>
<evidence type="ECO:0000256" key="1">
    <source>
        <dbReference type="ARBA" id="ARBA00004340"/>
    </source>
</evidence>
<dbReference type="InterPro" id="IPR018502">
    <property type="entry name" value="Annexin_repeat"/>
</dbReference>
<sequence length="753" mass="84245">MPITGGIAAPTIIPLKVGDKDNLQGCIDTQTYIEIVSETPNARLYFTTNGSNPNPWKRKVNGREVTFVYKAPFALRPGRRVVKAMAVHSVTNVESHTVTRKFNVLEANSEENLQQSNKQIVSDGDVDNTSDILDILDNYDTEDEEEFGTVNRGRGDAYTSAILQRRNNDFTDDIVENFMRRNADQGFAATNHSGTQINLWGQMPGLNWDVRTPNSANISGSYPLLNNYSSASSGIPFWSSSPLNNIENTVSPQQLSTIANHLTQCIDRTRQMTVEEVRGLMKQLTDKFNAKDNGDLYNMANQPVSGVGNVIEQIEHVKNHLIKYAKQDKEFSAALSQAKIGNVISADFDETDDSYLLTIHLDKPMKTEQPSKTSRRPSENKQSQKKPALPTKSVTPNKPSSPASGSVPNSPEKTSQADSIPEEIKAAHDKYREVEEYPLEPTLKPSADFDPDKDCEKLHQAMAGMGTNEKAVIEIMGHRSSEQRVVITQRYKSIFGKDLTSKFKSEMSGALYDCMKALCYSPVELDARELRRAVEGAGTDEDALIEILCSRTNDQIKQIKETYTKVFPNRDLENDIKSDTSRHFKRVCVALLQANRDESTKVDTELARRDAESLYRAGEQKLGTDESKFVQILVSRSYAHLRLVFEEYSTIGKRNIEDTLKSEMHGDTLRAFLSIVSCIKNKPKYFAEKLHKSMKGLGTDNKTLIRIIVSRCEIDLGIIKKEFQSLTGKTLEAYIHDDTSGDFRLILLALVGA</sequence>
<dbReference type="GO" id="GO:0001786">
    <property type="term" value="F:phosphatidylserine binding"/>
    <property type="evidence" value="ECO:0007669"/>
    <property type="project" value="TreeGrafter"/>
</dbReference>
<evidence type="ECO:0000256" key="11">
    <source>
        <dbReference type="ARBA" id="ARBA00023302"/>
    </source>
</evidence>
<evidence type="ECO:0000256" key="15">
    <source>
        <dbReference type="RuleBase" id="RU003540"/>
    </source>
</evidence>
<keyword evidence="9 15" id="KW-0106">Calcium</keyword>
<dbReference type="PROSITE" id="PS00223">
    <property type="entry name" value="ANNEXIN_1"/>
    <property type="match status" value="2"/>
</dbReference>
<evidence type="ECO:0000256" key="10">
    <source>
        <dbReference type="ARBA" id="ARBA00023216"/>
    </source>
</evidence>
<dbReference type="InterPro" id="IPR001464">
    <property type="entry name" value="Annexin"/>
</dbReference>
<organism evidence="17 18">
    <name type="scientific">Trichobilharzia regenti</name>
    <name type="common">Nasal bird schistosome</name>
    <dbReference type="NCBI Taxonomy" id="157069"/>
    <lineage>
        <taxon>Eukaryota</taxon>
        <taxon>Metazoa</taxon>
        <taxon>Spiralia</taxon>
        <taxon>Lophotrochozoa</taxon>
        <taxon>Platyhelminthes</taxon>
        <taxon>Trematoda</taxon>
        <taxon>Digenea</taxon>
        <taxon>Strigeidida</taxon>
        <taxon>Schistosomatoidea</taxon>
        <taxon>Schistosomatidae</taxon>
        <taxon>Trichobilharzia</taxon>
    </lineage>
</organism>
<feature type="compositionally biased region" description="Polar residues" evidence="16">
    <location>
        <begin position="392"/>
        <end position="418"/>
    </location>
</feature>
<feature type="region of interest" description="Disordered" evidence="16">
    <location>
        <begin position="360"/>
        <end position="421"/>
    </location>
</feature>
<dbReference type="PANTHER" id="PTHR10502:SF239">
    <property type="entry name" value="ANNEXIN A7"/>
    <property type="match status" value="1"/>
</dbReference>
<name>A0AA85KNJ1_TRIRE</name>
<dbReference type="FunFam" id="1.10.220.10:FF:000003">
    <property type="entry name" value="Annexin"/>
    <property type="match status" value="1"/>
</dbReference>
<evidence type="ECO:0000256" key="5">
    <source>
        <dbReference type="ARBA" id="ARBA00022525"/>
    </source>
</evidence>
<dbReference type="WBParaSite" id="TREG1_95040.1">
    <property type="protein sequence ID" value="TREG1_95040.1"/>
    <property type="gene ID" value="TREG1_95040"/>
</dbReference>
<dbReference type="InterPro" id="IPR018252">
    <property type="entry name" value="Annexin_repeat_CS"/>
</dbReference>
<evidence type="ECO:0000256" key="8">
    <source>
        <dbReference type="ARBA" id="ARBA00022737"/>
    </source>
</evidence>
<dbReference type="Pfam" id="PF00191">
    <property type="entry name" value="Annexin"/>
    <property type="match status" value="4"/>
</dbReference>
<evidence type="ECO:0000256" key="3">
    <source>
        <dbReference type="ARBA" id="ARBA00007831"/>
    </source>
</evidence>
<dbReference type="GO" id="GO:0012506">
    <property type="term" value="C:vesicle membrane"/>
    <property type="evidence" value="ECO:0007669"/>
    <property type="project" value="TreeGrafter"/>
</dbReference>
<dbReference type="FunFam" id="1.10.220.10:FF:000005">
    <property type="entry name" value="Annexin"/>
    <property type="match status" value="1"/>
</dbReference>
<evidence type="ECO:0000256" key="7">
    <source>
        <dbReference type="ARBA" id="ARBA00022723"/>
    </source>
</evidence>
<evidence type="ECO:0000256" key="12">
    <source>
        <dbReference type="ARBA" id="ARBA00037210"/>
    </source>
</evidence>
<dbReference type="PRINTS" id="PR00196">
    <property type="entry name" value="ANNEXIN"/>
</dbReference>
<comment type="function">
    <text evidence="13">Involved in reproduction of the worm. Involved in host-parasite interaction. Delivered into the host cell by means of parasite exosomes. Binds to acidic phospholipid membranes in a calcium-dependent manner in vitro. Causes aggregation of liposomes in the presence of calcium, but not in its absence. Likely to promote membrane fusion. May provide structural integrity within the tegument.</text>
</comment>